<accession>A0ABW1V3Y8</accession>
<comment type="catalytic activity">
    <reaction evidence="3">
        <text>3',5'-cyclic UMP + H2O = UMP + H(+)</text>
        <dbReference type="Rhea" id="RHEA:70575"/>
        <dbReference type="ChEBI" id="CHEBI:15377"/>
        <dbReference type="ChEBI" id="CHEBI:15378"/>
        <dbReference type="ChEBI" id="CHEBI:57865"/>
        <dbReference type="ChEBI" id="CHEBI:184387"/>
    </reaction>
    <physiologicalReaction direction="left-to-right" evidence="3">
        <dbReference type="Rhea" id="RHEA:70576"/>
    </physiologicalReaction>
</comment>
<evidence type="ECO:0000256" key="3">
    <source>
        <dbReference type="ARBA" id="ARBA00048505"/>
    </source>
</evidence>
<feature type="domain" description="Metallo-beta-lactamase" evidence="4">
    <location>
        <begin position="36"/>
        <end position="229"/>
    </location>
</feature>
<comment type="caution">
    <text evidence="5">The sequence shown here is derived from an EMBL/GenBank/DDBJ whole genome shotgun (WGS) entry which is preliminary data.</text>
</comment>
<evidence type="ECO:0000256" key="2">
    <source>
        <dbReference type="ARBA" id="ARBA00034301"/>
    </source>
</evidence>
<dbReference type="Pfam" id="PF12706">
    <property type="entry name" value="Lactamase_B_2"/>
    <property type="match status" value="1"/>
</dbReference>
<dbReference type="EMBL" id="JBHSTE010000002">
    <property type="protein sequence ID" value="MFC6332139.1"/>
    <property type="molecule type" value="Genomic_DNA"/>
</dbReference>
<organism evidence="5 6">
    <name type="scientific">Paenibacillus septentrionalis</name>
    <dbReference type="NCBI Taxonomy" id="429342"/>
    <lineage>
        <taxon>Bacteria</taxon>
        <taxon>Bacillati</taxon>
        <taxon>Bacillota</taxon>
        <taxon>Bacilli</taxon>
        <taxon>Bacillales</taxon>
        <taxon>Paenibacillaceae</taxon>
        <taxon>Paenibacillus</taxon>
    </lineage>
</organism>
<evidence type="ECO:0000256" key="1">
    <source>
        <dbReference type="ARBA" id="ARBA00034221"/>
    </source>
</evidence>
<proteinExistence type="predicted"/>
<reference evidence="6" key="1">
    <citation type="journal article" date="2019" name="Int. J. Syst. Evol. Microbiol.">
        <title>The Global Catalogue of Microorganisms (GCM) 10K type strain sequencing project: providing services to taxonomists for standard genome sequencing and annotation.</title>
        <authorList>
            <consortium name="The Broad Institute Genomics Platform"/>
            <consortium name="The Broad Institute Genome Sequencing Center for Infectious Disease"/>
            <person name="Wu L."/>
            <person name="Ma J."/>
        </authorList>
    </citation>
    <scope>NUCLEOTIDE SEQUENCE [LARGE SCALE GENOMIC DNA]</scope>
    <source>
        <strain evidence="6">PCU 280</strain>
    </source>
</reference>
<dbReference type="InterPro" id="IPR001279">
    <property type="entry name" value="Metallo-B-lactamas"/>
</dbReference>
<comment type="function">
    <text evidence="2">Counteracts the endogenous Pycsar antiviral defense system. Phosphodiesterase that enables metal-dependent hydrolysis of host cyclic nucleotide Pycsar defense signals such as cCMP and cUMP.</text>
</comment>
<name>A0ABW1V3Y8_9BACL</name>
<protein>
    <submittedName>
        <fullName evidence="5">MBL fold metallo-hydrolase</fullName>
    </submittedName>
</protein>
<evidence type="ECO:0000259" key="4">
    <source>
        <dbReference type="SMART" id="SM00849"/>
    </source>
</evidence>
<dbReference type="PANTHER" id="PTHR42663">
    <property type="entry name" value="HYDROLASE C777.06C-RELATED-RELATED"/>
    <property type="match status" value="1"/>
</dbReference>
<dbReference type="Gene3D" id="3.60.15.10">
    <property type="entry name" value="Ribonuclease Z/Hydroxyacylglutathione hydrolase-like"/>
    <property type="match status" value="1"/>
</dbReference>
<keyword evidence="6" id="KW-1185">Reference proteome</keyword>
<dbReference type="CDD" id="cd16279">
    <property type="entry name" value="metallo-hydrolase-like_MBL-fold"/>
    <property type="match status" value="1"/>
</dbReference>
<dbReference type="RefSeq" id="WP_379232183.1">
    <property type="nucleotide sequence ID" value="NZ_JBHSTE010000002.1"/>
</dbReference>
<dbReference type="PANTHER" id="PTHR42663:SF6">
    <property type="entry name" value="HYDROLASE C777.06C-RELATED"/>
    <property type="match status" value="1"/>
</dbReference>
<dbReference type="Proteomes" id="UP001596233">
    <property type="component" value="Unassembled WGS sequence"/>
</dbReference>
<gene>
    <name evidence="5" type="ORF">ACFP56_05850</name>
</gene>
<comment type="catalytic activity">
    <reaction evidence="1">
        <text>3',5'-cyclic CMP + H2O = CMP + H(+)</text>
        <dbReference type="Rhea" id="RHEA:72675"/>
        <dbReference type="ChEBI" id="CHEBI:15377"/>
        <dbReference type="ChEBI" id="CHEBI:15378"/>
        <dbReference type="ChEBI" id="CHEBI:58003"/>
        <dbReference type="ChEBI" id="CHEBI:60377"/>
    </reaction>
    <physiologicalReaction direction="left-to-right" evidence="1">
        <dbReference type="Rhea" id="RHEA:72676"/>
    </physiologicalReaction>
</comment>
<evidence type="ECO:0000313" key="6">
    <source>
        <dbReference type="Proteomes" id="UP001596233"/>
    </source>
</evidence>
<sequence length="257" mass="30075">MNIIFRGTSDALAVPRLYCQCEVCEEARSTGENRRYRPSIQLITEDGETIWVDCGTDWHIQMEQANQRIVSQMLITHAHFDHIGGLPQWYDQCRYANVTPKLYAAQEVIDEIAARFPWLSSLITYVPIDEGMQLGDWRLRIWRVNHGRNGYSYAFRFDHQHTGASFVYCPDSIALTEEQQRLLLHVDVLIIGASFYQEPFPFETRSLYDVKELLELVPQWQPKKMWITHMSHAIDIRKKQSLPEHVYFAQTGEQILI</sequence>
<dbReference type="SMART" id="SM00849">
    <property type="entry name" value="Lactamase_B"/>
    <property type="match status" value="1"/>
</dbReference>
<evidence type="ECO:0000313" key="5">
    <source>
        <dbReference type="EMBL" id="MFC6332139.1"/>
    </source>
</evidence>
<dbReference type="InterPro" id="IPR036866">
    <property type="entry name" value="RibonucZ/Hydroxyglut_hydro"/>
</dbReference>
<dbReference type="SUPFAM" id="SSF56281">
    <property type="entry name" value="Metallo-hydrolase/oxidoreductase"/>
    <property type="match status" value="1"/>
</dbReference>